<dbReference type="HOGENOM" id="CLU_3307993_0_0_6"/>
<dbReference type="Proteomes" id="UP000000547">
    <property type="component" value="Chromosome"/>
</dbReference>
<organism evidence="1 2">
    <name type="scientific">Colwellia psychrerythraea (strain 34H / ATCC BAA-681)</name>
    <name type="common">Vibrio psychroerythus</name>
    <dbReference type="NCBI Taxonomy" id="167879"/>
    <lineage>
        <taxon>Bacteria</taxon>
        <taxon>Pseudomonadati</taxon>
        <taxon>Pseudomonadota</taxon>
        <taxon>Gammaproteobacteria</taxon>
        <taxon>Alteromonadales</taxon>
        <taxon>Colwelliaceae</taxon>
        <taxon>Colwellia</taxon>
    </lineage>
</organism>
<protein>
    <submittedName>
        <fullName evidence="1">Uncharacterized protein</fullName>
    </submittedName>
</protein>
<dbReference type="AlphaFoldDB" id="Q47UI4"/>
<sequence>MIVFLINITQPLYANYTRHQSRYRFQSAWAISMQGAVMK</sequence>
<name>Q47UI4_COLP3</name>
<proteinExistence type="predicted"/>
<reference evidence="1" key="1">
    <citation type="journal article" date="2005" name="Proc. Natl. Acad. Sci. U.S.A.">
        <title>The psychrophilic lifestyle as revealed by the genome sequence of Colwellia psychrerythraea 34H through genomic and proteomic analyses.</title>
        <authorList>
            <person name="Methe B.A."/>
            <person name="Nelson K.E."/>
            <person name="Deming J.W."/>
            <person name="Momen B."/>
            <person name="Melamud E."/>
            <person name="Zhang X."/>
            <person name="Moult J."/>
            <person name="Madupu R."/>
            <person name="Nelson W.C."/>
            <person name="Dodson R.J."/>
            <person name="Brinkac L.M."/>
            <person name="Daugherty S.C."/>
            <person name="Durkin A.S."/>
            <person name="DeBoy R.T."/>
            <person name="Kolonay J.F."/>
            <person name="Sullivan S.A."/>
            <person name="Zhou L."/>
            <person name="Davidsen T.M."/>
            <person name="Wu M."/>
            <person name="Huston A.L."/>
            <person name="Lewis M."/>
            <person name="Weaver B."/>
            <person name="Weidman J.F."/>
            <person name="Khouri H."/>
            <person name="Utterback T.R."/>
            <person name="Feldblyum T.V."/>
            <person name="Fraser C.M."/>
        </authorList>
    </citation>
    <scope>NUCLEOTIDE SEQUENCE [LARGE SCALE GENOMIC DNA]</scope>
    <source>
        <strain evidence="1">34H</strain>
    </source>
</reference>
<dbReference type="KEGG" id="cps:CPS_4900"/>
<evidence type="ECO:0000313" key="2">
    <source>
        <dbReference type="Proteomes" id="UP000000547"/>
    </source>
</evidence>
<accession>Q47UI4</accession>
<evidence type="ECO:0000313" key="1">
    <source>
        <dbReference type="EMBL" id="AAZ24089.1"/>
    </source>
</evidence>
<gene>
    <name evidence="1" type="ordered locus">CPS_4900</name>
</gene>
<dbReference type="EMBL" id="CP000083">
    <property type="protein sequence ID" value="AAZ24089.1"/>
    <property type="molecule type" value="Genomic_DNA"/>
</dbReference>